<dbReference type="GO" id="GO:0006089">
    <property type="term" value="P:lactate metabolic process"/>
    <property type="evidence" value="ECO:0007669"/>
    <property type="project" value="TreeGrafter"/>
</dbReference>
<dbReference type="PANTHER" id="PTHR43128:SF31">
    <property type="entry name" value="L-LACTATE DEHYDROGENASE"/>
    <property type="match status" value="1"/>
</dbReference>
<dbReference type="CDD" id="cd05291">
    <property type="entry name" value="HicDH_like"/>
    <property type="match status" value="1"/>
</dbReference>
<dbReference type="EMBL" id="FMXA01000019">
    <property type="protein sequence ID" value="SDA56735.1"/>
    <property type="molecule type" value="Genomic_DNA"/>
</dbReference>
<keyword evidence="3" id="KW-0520">NAD</keyword>
<evidence type="ECO:0000256" key="2">
    <source>
        <dbReference type="PIRSR" id="PIRSR000102-1"/>
    </source>
</evidence>
<feature type="binding site" evidence="3">
    <location>
        <begin position="10"/>
        <end position="15"/>
    </location>
    <ligand>
        <name>NAD(+)</name>
        <dbReference type="ChEBI" id="CHEBI:57540"/>
    </ligand>
</feature>
<dbReference type="InterPro" id="IPR001557">
    <property type="entry name" value="L-lactate/malate_DH"/>
</dbReference>
<comment type="similarity">
    <text evidence="1">Belongs to the LDH/MDH superfamily. LDH family.</text>
</comment>
<dbReference type="SUPFAM" id="SSF51735">
    <property type="entry name" value="NAD(P)-binding Rossmann-fold domains"/>
    <property type="match status" value="1"/>
</dbReference>
<organism evidence="7 8">
    <name type="scientific">Allisonella histaminiformans</name>
    <dbReference type="NCBI Taxonomy" id="209880"/>
    <lineage>
        <taxon>Bacteria</taxon>
        <taxon>Bacillati</taxon>
        <taxon>Bacillota</taxon>
        <taxon>Negativicutes</taxon>
        <taxon>Veillonellales</taxon>
        <taxon>Veillonellaceae</taxon>
        <taxon>Allisonella</taxon>
    </lineage>
</organism>
<evidence type="ECO:0000259" key="6">
    <source>
        <dbReference type="Pfam" id="PF02866"/>
    </source>
</evidence>
<dbReference type="Gene3D" id="3.90.110.10">
    <property type="entry name" value="Lactate dehydrogenase/glycoside hydrolase, family 4, C-terminal"/>
    <property type="match status" value="1"/>
</dbReference>
<dbReference type="RefSeq" id="WP_091365126.1">
    <property type="nucleotide sequence ID" value="NZ_FMXA01000019.1"/>
</dbReference>
<dbReference type="InterPro" id="IPR015955">
    <property type="entry name" value="Lactate_DH/Glyco_Ohase_4_C"/>
</dbReference>
<dbReference type="PIRSF" id="PIRSF000102">
    <property type="entry name" value="Lac_mal_DH"/>
    <property type="match status" value="1"/>
</dbReference>
<dbReference type="InterPro" id="IPR022383">
    <property type="entry name" value="Lactate/malate_DH_C"/>
</dbReference>
<proteinExistence type="inferred from homology"/>
<dbReference type="InterPro" id="IPR001236">
    <property type="entry name" value="Lactate/malate_DH_N"/>
</dbReference>
<evidence type="ECO:0000256" key="4">
    <source>
        <dbReference type="RuleBase" id="RU003369"/>
    </source>
</evidence>
<dbReference type="SUPFAM" id="SSF56327">
    <property type="entry name" value="LDH C-terminal domain-like"/>
    <property type="match status" value="1"/>
</dbReference>
<protein>
    <submittedName>
        <fullName evidence="7">L-lactate dehydrogenase</fullName>
    </submittedName>
</protein>
<feature type="domain" description="Lactate/malate dehydrogenase N-terminal" evidence="5">
    <location>
        <begin position="6"/>
        <end position="144"/>
    </location>
</feature>
<dbReference type="STRING" id="209880.SAMN02910343_01346"/>
<feature type="binding site" evidence="3">
    <location>
        <begin position="120"/>
        <end position="122"/>
    </location>
    <ligand>
        <name>NAD(+)</name>
        <dbReference type="ChEBI" id="CHEBI:57540"/>
    </ligand>
</feature>
<name>A0A1G5WHL8_9FIRM</name>
<evidence type="ECO:0000256" key="1">
    <source>
        <dbReference type="ARBA" id="ARBA00006054"/>
    </source>
</evidence>
<keyword evidence="8" id="KW-1185">Reference proteome</keyword>
<keyword evidence="4" id="KW-0560">Oxidoreductase</keyword>
<reference evidence="7 8" key="1">
    <citation type="submission" date="2016-10" db="EMBL/GenBank/DDBJ databases">
        <authorList>
            <person name="de Groot N.N."/>
        </authorList>
    </citation>
    <scope>NUCLEOTIDE SEQUENCE [LARGE SCALE GENOMIC DNA]</scope>
    <source>
        <strain evidence="7 8">DSM 15230</strain>
    </source>
</reference>
<dbReference type="PANTHER" id="PTHR43128">
    <property type="entry name" value="L-2-HYDROXYCARBOXYLATE DEHYDROGENASE (NAD(P)(+))"/>
    <property type="match status" value="1"/>
</dbReference>
<feature type="active site" description="Proton acceptor" evidence="2">
    <location>
        <position position="177"/>
    </location>
</feature>
<dbReference type="Proteomes" id="UP000199689">
    <property type="component" value="Unassembled WGS sequence"/>
</dbReference>
<dbReference type="Pfam" id="PF00056">
    <property type="entry name" value="Ldh_1_N"/>
    <property type="match status" value="1"/>
</dbReference>
<dbReference type="GO" id="GO:0004459">
    <property type="term" value="F:L-lactate dehydrogenase (NAD+) activity"/>
    <property type="evidence" value="ECO:0007669"/>
    <property type="project" value="TreeGrafter"/>
</dbReference>
<dbReference type="InterPro" id="IPR036291">
    <property type="entry name" value="NAD(P)-bd_dom_sf"/>
</dbReference>
<dbReference type="PRINTS" id="PR00086">
    <property type="entry name" value="LLDHDRGNASE"/>
</dbReference>
<feature type="binding site" evidence="3">
    <location>
        <position position="35"/>
    </location>
    <ligand>
        <name>NAD(+)</name>
        <dbReference type="ChEBI" id="CHEBI:57540"/>
    </ligand>
</feature>
<evidence type="ECO:0000256" key="3">
    <source>
        <dbReference type="PIRSR" id="PIRSR000102-3"/>
    </source>
</evidence>
<evidence type="ECO:0000313" key="8">
    <source>
        <dbReference type="Proteomes" id="UP000199689"/>
    </source>
</evidence>
<evidence type="ECO:0000259" key="5">
    <source>
        <dbReference type="Pfam" id="PF00056"/>
    </source>
</evidence>
<evidence type="ECO:0000313" key="7">
    <source>
        <dbReference type="EMBL" id="SDA56735.1"/>
    </source>
</evidence>
<dbReference type="Pfam" id="PF02866">
    <property type="entry name" value="Ldh_1_C"/>
    <property type="match status" value="1"/>
</dbReference>
<dbReference type="OrthoDB" id="9802969at2"/>
<feature type="domain" description="Lactate/malate dehydrogenase C-terminal" evidence="6">
    <location>
        <begin position="147"/>
        <end position="313"/>
    </location>
</feature>
<dbReference type="GeneID" id="87756350"/>
<accession>A0A1G5WHL8</accession>
<gene>
    <name evidence="7" type="ORF">SAMN02910343_01346</name>
</gene>
<dbReference type="AlphaFoldDB" id="A0A1G5WHL8"/>
<sequence>MKKRIVGVIGIGHVGAHVAFDLGMMGVADEVRLCDVNEQKVKSEVQDLMDAVLFMPRRVVYKPAAYEELGDCDIIINCAGNVSLVATGSRDDEMNFTAVQVNDYIPKVMAGGFKGFFINVTNPCDVITNLIAEKSGLPKNHVFGTGTGLDSSRLNHWLTKQTGIDPHSIQAYMMGEHGNAQMTPWSQVSFNGKRLDDMDPADSRFQFDRAQATHDAIRGGWVTYVGKKCTEYGISSIAVTLASAVLHDEKKIIPVSASLKGEYGEEDVYVGLPCVIGADGVEDIIEFNLPDNELAQFKHCCDTIRANIAKCKKLLADK</sequence>
<dbReference type="Gene3D" id="3.40.50.720">
    <property type="entry name" value="NAD(P)-binding Rossmann-like Domain"/>
    <property type="match status" value="1"/>
</dbReference>